<gene>
    <name evidence="2" type="ORF">CSMARM5_0005</name>
</gene>
<reference evidence="2 3" key="1">
    <citation type="submission" date="2011-03" db="EMBL/GenBank/DDBJ databases">
        <title>A unique three-unit tRNA splicing endonuclease found in ultrasmall Archaea possesses broad substrate specificity.</title>
        <authorList>
            <person name="Fujishima K."/>
            <person name="Sugahara J."/>
            <person name="Miller C.S."/>
            <person name="Baker B.J."/>
            <person name="Di Giulio M."/>
            <person name="Tomita M."/>
            <person name="Banfield J.F."/>
            <person name="Kanai A."/>
        </authorList>
    </citation>
    <scope>NUCLEOTIDE SEQUENCE [LARGE SCALE GENOMIC DNA]</scope>
</reference>
<evidence type="ECO:0000256" key="1">
    <source>
        <dbReference type="SAM" id="Phobius"/>
    </source>
</evidence>
<accession>F2UU31</accession>
<keyword evidence="2" id="KW-0030">Aminoacyl-tRNA synthetase</keyword>
<dbReference type="EMBL" id="GL876963">
    <property type="protein sequence ID" value="EGD71900.1"/>
    <property type="molecule type" value="Genomic_DNA"/>
</dbReference>
<keyword evidence="2" id="KW-0436">Ligase</keyword>
<evidence type="ECO:0000313" key="2">
    <source>
        <dbReference type="EMBL" id="EGD71900.1"/>
    </source>
</evidence>
<dbReference type="HOGENOM" id="CLU_1912249_0_0_2"/>
<proteinExistence type="predicted"/>
<dbReference type="Proteomes" id="UP000243774">
    <property type="component" value="Unassembled WGS sequence"/>
</dbReference>
<dbReference type="AlphaFoldDB" id="F2UU31"/>
<evidence type="ECO:0000313" key="3">
    <source>
        <dbReference type="Proteomes" id="UP000243774"/>
    </source>
</evidence>
<keyword evidence="1" id="KW-0812">Transmembrane</keyword>
<keyword evidence="1" id="KW-1133">Transmembrane helix</keyword>
<organism evidence="2 3">
    <name type="scientific">Candidatus Parvarchaeum acidophilus ARMAN-5_'5-way FS'</name>
    <dbReference type="NCBI Taxonomy" id="994838"/>
    <lineage>
        <taxon>Archaea</taxon>
        <taxon>Candidatus Parvarchaeota</taxon>
        <taxon>Candidatus Parvarchaeum</taxon>
    </lineage>
</organism>
<keyword evidence="1" id="KW-0472">Membrane</keyword>
<protein>
    <submittedName>
        <fullName evidence="2">tRNA synthetase class II (D K and N)</fullName>
    </submittedName>
</protein>
<dbReference type="GO" id="GO:0004812">
    <property type="term" value="F:aminoacyl-tRNA ligase activity"/>
    <property type="evidence" value="ECO:0007669"/>
    <property type="project" value="UniProtKB-KW"/>
</dbReference>
<name>F2UU31_PARA5</name>
<sequence length="132" mass="15597">MSYLAKIRNSLTSFSLAIAFSTVNWSAFLWLKWNFRFLSTIRAYSFIHSSFEFCHIPPQRNELKSFHKSEFKLSKNSPDRTPNIHFLYLNIRYAGFINLSFFCLQDKSDFYYTLYSANSPLDIPLFHLLAVL</sequence>
<feature type="transmembrane region" description="Helical" evidence="1">
    <location>
        <begin position="12"/>
        <end position="31"/>
    </location>
</feature>